<dbReference type="Proteomes" id="UP001321047">
    <property type="component" value="Unassembled WGS sequence"/>
</dbReference>
<dbReference type="EMBL" id="JAOPJZ010000011">
    <property type="protein sequence ID" value="MCU4753000.1"/>
    <property type="molecule type" value="Genomic_DNA"/>
</dbReference>
<dbReference type="AlphaFoldDB" id="A0AAP2ZAG7"/>
<feature type="compositionally biased region" description="Basic and acidic residues" evidence="1">
    <location>
        <begin position="76"/>
        <end position="90"/>
    </location>
</feature>
<organism evidence="2 3">
    <name type="scientific">Natronosalvus hydrolyticus</name>
    <dbReference type="NCBI Taxonomy" id="2979988"/>
    <lineage>
        <taxon>Archaea</taxon>
        <taxon>Methanobacteriati</taxon>
        <taxon>Methanobacteriota</taxon>
        <taxon>Stenosarchaea group</taxon>
        <taxon>Halobacteria</taxon>
        <taxon>Halobacteriales</taxon>
        <taxon>Natrialbaceae</taxon>
        <taxon>Natronosalvus</taxon>
    </lineage>
</organism>
<dbReference type="RefSeq" id="WP_342809321.1">
    <property type="nucleotide sequence ID" value="NZ_JAOPJZ010000011.1"/>
</dbReference>
<reference evidence="2 3" key="1">
    <citation type="submission" date="2022-09" db="EMBL/GenBank/DDBJ databases">
        <title>Enrichment on poylsaccharides allowed isolation of novel metabolic and taxonomic groups of Haloarchaea.</title>
        <authorList>
            <person name="Sorokin D.Y."/>
            <person name="Elcheninov A.G."/>
            <person name="Khizhniak T.V."/>
            <person name="Kolganova T.V."/>
            <person name="Kublanov I.V."/>
        </authorList>
    </citation>
    <scope>NUCLEOTIDE SEQUENCE [LARGE SCALE GENOMIC DNA]</scope>
    <source>
        <strain evidence="2 3">AArc-curdl1</strain>
    </source>
</reference>
<name>A0AAP2ZAG7_9EURY</name>
<keyword evidence="3" id="KW-1185">Reference proteome</keyword>
<sequence length="268" mass="28131">MDRAETCRRAAYDAIADVEPAALYEFITTTLENASMAPGALTLASAGALTDRTYVGNGTETHTPSDVTHTDPSASDTERTGSEHASRGSDSHLEGIAHHAAGVQLIYEGLRLTRSLAHEEPWTEFDGDSHADLEILAADILVARGFYLLARTDAADKAVETVRHFGRDQTLRASAPETDRPAYDANLERDVLELAIKTGATAVDATPTPALLSLATDITATIEEGFPPAADCVPALETGAFAGPDGETSSGADLESAATDRVPSASDH</sequence>
<gene>
    <name evidence="2" type="ORF">OB919_13605</name>
</gene>
<dbReference type="Pfam" id="PF23426">
    <property type="entry name" value="DUF7114"/>
    <property type="match status" value="2"/>
</dbReference>
<comment type="caution">
    <text evidence="2">The sequence shown here is derived from an EMBL/GenBank/DDBJ whole genome shotgun (WGS) entry which is preliminary data.</text>
</comment>
<feature type="region of interest" description="Disordered" evidence="1">
    <location>
        <begin position="237"/>
        <end position="268"/>
    </location>
</feature>
<evidence type="ECO:0000313" key="2">
    <source>
        <dbReference type="EMBL" id="MCU4753000.1"/>
    </source>
</evidence>
<feature type="compositionally biased region" description="Polar residues" evidence="1">
    <location>
        <begin position="56"/>
        <end position="75"/>
    </location>
</feature>
<feature type="region of interest" description="Disordered" evidence="1">
    <location>
        <begin position="54"/>
        <end position="90"/>
    </location>
</feature>
<evidence type="ECO:0000313" key="3">
    <source>
        <dbReference type="Proteomes" id="UP001321047"/>
    </source>
</evidence>
<protein>
    <submittedName>
        <fullName evidence="2">Uncharacterized protein</fullName>
    </submittedName>
</protein>
<accession>A0AAP2ZAG7</accession>
<evidence type="ECO:0000256" key="1">
    <source>
        <dbReference type="SAM" id="MobiDB-lite"/>
    </source>
</evidence>
<dbReference type="InterPro" id="IPR055538">
    <property type="entry name" value="DUF7114"/>
</dbReference>
<proteinExistence type="predicted"/>